<dbReference type="eggNOG" id="ENOG502QSY5">
    <property type="taxonomic scope" value="Eukaryota"/>
</dbReference>
<dbReference type="EMBL" id="KB933059">
    <property type="protein sequence ID" value="EOO00892.1"/>
    <property type="molecule type" value="Genomic_DNA"/>
</dbReference>
<name>R8BNH1_PHAM7</name>
<gene>
    <name evidence="1" type="ORF">UCRPA7_3592</name>
</gene>
<accession>R8BNH1</accession>
<dbReference type="AlphaFoldDB" id="R8BNH1"/>
<evidence type="ECO:0000313" key="1">
    <source>
        <dbReference type="EMBL" id="EOO00892.1"/>
    </source>
</evidence>
<reference evidence="2" key="1">
    <citation type="journal article" date="2013" name="Genome Announc.">
        <title>Draft genome sequence of the ascomycete Phaeoacremonium aleophilum strain UCR-PA7, a causal agent of the esca disease complex in grapevines.</title>
        <authorList>
            <person name="Blanco-Ulate B."/>
            <person name="Rolshausen P."/>
            <person name="Cantu D."/>
        </authorList>
    </citation>
    <scope>NUCLEOTIDE SEQUENCE [LARGE SCALE GENOMIC DNA]</scope>
    <source>
        <strain evidence="2">UCR-PA7</strain>
    </source>
</reference>
<proteinExistence type="predicted"/>
<dbReference type="GeneID" id="19323953"/>
<keyword evidence="2" id="KW-1185">Reference proteome</keyword>
<protein>
    <submittedName>
        <fullName evidence="1">Uncharacterized protein</fullName>
    </submittedName>
</protein>
<evidence type="ECO:0000313" key="2">
    <source>
        <dbReference type="Proteomes" id="UP000014074"/>
    </source>
</evidence>
<organism evidence="1 2">
    <name type="scientific">Phaeoacremonium minimum (strain UCR-PA7)</name>
    <name type="common">Esca disease fungus</name>
    <name type="synonym">Togninia minima</name>
    <dbReference type="NCBI Taxonomy" id="1286976"/>
    <lineage>
        <taxon>Eukaryota</taxon>
        <taxon>Fungi</taxon>
        <taxon>Dikarya</taxon>
        <taxon>Ascomycota</taxon>
        <taxon>Pezizomycotina</taxon>
        <taxon>Sordariomycetes</taxon>
        <taxon>Sordariomycetidae</taxon>
        <taxon>Togniniales</taxon>
        <taxon>Togniniaceae</taxon>
        <taxon>Phaeoacremonium</taxon>
    </lineage>
</organism>
<dbReference type="Proteomes" id="UP000014074">
    <property type="component" value="Unassembled WGS sequence"/>
</dbReference>
<dbReference type="KEGG" id="tmn:UCRPA7_3592"/>
<dbReference type="SUPFAM" id="SSF48208">
    <property type="entry name" value="Six-hairpin glycosidases"/>
    <property type="match status" value="1"/>
</dbReference>
<dbReference type="OrthoDB" id="3534988at2759"/>
<sequence length="132" mass="14996">MGWEGARWPKMTELGTGGIGPGETRAYLMWQQPHPLYLAKLAYQASPTRETLERWDRVLTATADYMASFAWKNESSGYYDLGPPSKGVTENSFPLETRNLAYEAMRIVRGQVLHHRRTSLVLPVFFMQVSGL</sequence>
<dbReference type="InterPro" id="IPR008928">
    <property type="entry name" value="6-hairpin_glycosidase_sf"/>
</dbReference>
<dbReference type="RefSeq" id="XP_007914250.1">
    <property type="nucleotide sequence ID" value="XM_007916059.1"/>
</dbReference>
<dbReference type="HOGENOM" id="CLU_1918528_0_0_1"/>
<dbReference type="GO" id="GO:0005975">
    <property type="term" value="P:carbohydrate metabolic process"/>
    <property type="evidence" value="ECO:0007669"/>
    <property type="project" value="InterPro"/>
</dbReference>